<sequence>MSTKVFEVTKAGYSIKAEVTIIGKDLLIALTGGDTPHIGTITWLGKDASSDTTRFPSHHGRLHKDDVLSEVLLKQIKPVLPGTCVITAGVHVNGITTEQITASFEMTEELGKDMAAWLATRDFSAEEPRYEHYHKTYQD</sequence>
<evidence type="ECO:0000313" key="2">
    <source>
        <dbReference type="EMBL" id="MDT2810773.1"/>
    </source>
</evidence>
<evidence type="ECO:0000313" key="3">
    <source>
        <dbReference type="Proteomes" id="UP001256711"/>
    </source>
</evidence>
<protein>
    <submittedName>
        <fullName evidence="2">Amino acid decarboxylase</fullName>
    </submittedName>
</protein>
<feature type="domain" description="Prenylated flavin chaperone LpdD-like" evidence="1">
    <location>
        <begin position="10"/>
        <end position="118"/>
    </location>
</feature>
<reference evidence="2" key="1">
    <citation type="submission" date="2023-03" db="EMBL/GenBank/DDBJ databases">
        <authorList>
            <person name="Shen W."/>
            <person name="Cai J."/>
        </authorList>
    </citation>
    <scope>NUCLEOTIDE SEQUENCE</scope>
    <source>
        <strain evidence="2">B226-2</strain>
    </source>
</reference>
<organism evidence="2 3">
    <name type="scientific">Enterococcus asini</name>
    <dbReference type="NCBI Taxonomy" id="57732"/>
    <lineage>
        <taxon>Bacteria</taxon>
        <taxon>Bacillati</taxon>
        <taxon>Bacillota</taxon>
        <taxon>Bacilli</taxon>
        <taxon>Lactobacillales</taxon>
        <taxon>Enterococcaceae</taxon>
        <taxon>Enterococcus</taxon>
    </lineage>
</organism>
<accession>A0AAW8U4C0</accession>
<dbReference type="Pfam" id="PF21758">
    <property type="entry name" value="PAC_bac"/>
    <property type="match status" value="1"/>
</dbReference>
<evidence type="ECO:0000259" key="1">
    <source>
        <dbReference type="Pfam" id="PF21758"/>
    </source>
</evidence>
<gene>
    <name evidence="2" type="ORF">P7H43_09760</name>
</gene>
<proteinExistence type="predicted"/>
<comment type="caution">
    <text evidence="2">The sequence shown here is derived from an EMBL/GenBank/DDBJ whole genome shotgun (WGS) entry which is preliminary data.</text>
</comment>
<dbReference type="RefSeq" id="WP_311835574.1">
    <property type="nucleotide sequence ID" value="NZ_JARQBJ010000004.1"/>
</dbReference>
<dbReference type="AlphaFoldDB" id="A0AAW8U4C0"/>
<dbReference type="InterPro" id="IPR048844">
    <property type="entry name" value="LpdD_chaperone-like"/>
</dbReference>
<dbReference type="Proteomes" id="UP001256711">
    <property type="component" value="Unassembled WGS sequence"/>
</dbReference>
<name>A0AAW8U4C0_9ENTE</name>
<dbReference type="EMBL" id="JARQBJ010000004">
    <property type="protein sequence ID" value="MDT2810773.1"/>
    <property type="molecule type" value="Genomic_DNA"/>
</dbReference>